<dbReference type="RefSeq" id="WP_157566985.1">
    <property type="nucleotide sequence ID" value="NZ_WPIK01000009.1"/>
</dbReference>
<keyword evidence="7" id="KW-0998">Cell outer membrane</keyword>
<evidence type="ECO:0000256" key="7">
    <source>
        <dbReference type="ARBA" id="ARBA00023237"/>
    </source>
</evidence>
<dbReference type="InterPro" id="IPR003423">
    <property type="entry name" value="OMP_efflux"/>
</dbReference>
<dbReference type="GO" id="GO:1990281">
    <property type="term" value="C:efflux pump complex"/>
    <property type="evidence" value="ECO:0007669"/>
    <property type="project" value="TreeGrafter"/>
</dbReference>
<accession>A0A7K1SXM8</accession>
<evidence type="ECO:0000256" key="1">
    <source>
        <dbReference type="ARBA" id="ARBA00004442"/>
    </source>
</evidence>
<dbReference type="GO" id="GO:0015288">
    <property type="term" value="F:porin activity"/>
    <property type="evidence" value="ECO:0007669"/>
    <property type="project" value="TreeGrafter"/>
</dbReference>
<evidence type="ECO:0000256" key="3">
    <source>
        <dbReference type="ARBA" id="ARBA00022448"/>
    </source>
</evidence>
<organism evidence="8 9">
    <name type="scientific">Mucilaginibacter arboris</name>
    <dbReference type="NCBI Taxonomy" id="2682090"/>
    <lineage>
        <taxon>Bacteria</taxon>
        <taxon>Pseudomonadati</taxon>
        <taxon>Bacteroidota</taxon>
        <taxon>Sphingobacteriia</taxon>
        <taxon>Sphingobacteriales</taxon>
        <taxon>Sphingobacteriaceae</taxon>
        <taxon>Mucilaginibacter</taxon>
    </lineage>
</organism>
<evidence type="ECO:0000256" key="2">
    <source>
        <dbReference type="ARBA" id="ARBA00007613"/>
    </source>
</evidence>
<dbReference type="PANTHER" id="PTHR30026:SF20">
    <property type="entry name" value="OUTER MEMBRANE PROTEIN TOLC"/>
    <property type="match status" value="1"/>
</dbReference>
<evidence type="ECO:0000313" key="9">
    <source>
        <dbReference type="Proteomes" id="UP000462014"/>
    </source>
</evidence>
<proteinExistence type="inferred from homology"/>
<comment type="similarity">
    <text evidence="2">Belongs to the outer membrane factor (OMF) (TC 1.B.17) family.</text>
</comment>
<keyword evidence="9" id="KW-1185">Reference proteome</keyword>
<evidence type="ECO:0000313" key="8">
    <source>
        <dbReference type="EMBL" id="MVN22075.1"/>
    </source>
</evidence>
<evidence type="ECO:0000256" key="6">
    <source>
        <dbReference type="ARBA" id="ARBA00023136"/>
    </source>
</evidence>
<keyword evidence="6" id="KW-0472">Membrane</keyword>
<dbReference type="Gene3D" id="1.20.1600.10">
    <property type="entry name" value="Outer membrane efflux proteins (OEP)"/>
    <property type="match status" value="1"/>
</dbReference>
<keyword evidence="4" id="KW-1134">Transmembrane beta strand</keyword>
<comment type="subcellular location">
    <subcellularLocation>
        <location evidence="1">Cell outer membrane</location>
    </subcellularLocation>
</comment>
<dbReference type="InterPro" id="IPR051906">
    <property type="entry name" value="TolC-like"/>
</dbReference>
<evidence type="ECO:0000256" key="4">
    <source>
        <dbReference type="ARBA" id="ARBA00022452"/>
    </source>
</evidence>
<keyword evidence="5" id="KW-0812">Transmembrane</keyword>
<sequence>MIHYTRLAFFYIEKLKKILFLTLGLCIGQASDAQNRVVNDTTTNLTLQQCIDYALQHQPFLQQSLINVSIARTTNRINLAAWLPQVNVAGNLTHYNELPTTYVTTTAGGTPVRQQTGVTNSFVPGLAASQALFSPNLLFVAKSAPLYIKEAKQVTDSTKINVVASVSKSFYNLLLTLEQINVLKEDTARLGKNVRDAYHQYVGGIVDETDYEQATITLSNSKVQLKQATENVVPQYASLKQLMGYQPEKQFNVSFDTLKMIQAVNLDTTQQLQYEKRIEYQIINTQKSIQDQTINYYRFAFLPSLSAFYNYNLAFYNNSFADLFSSSYPNSTVGLSIGIPIFTGFSRLNNLRRAKLQQQQIGLSEVNLRSQIYTEYTTALANYKSNLYNLRELQKNVVLAKRVYFVVTLQYQQGVVAYLNVITAESNLINSEIGYLNALFQLLSSKIDLEKAMGNITY</sequence>
<gene>
    <name evidence="8" type="ORF">GO621_11085</name>
</gene>
<dbReference type="PANTHER" id="PTHR30026">
    <property type="entry name" value="OUTER MEMBRANE PROTEIN TOLC"/>
    <property type="match status" value="1"/>
</dbReference>
<dbReference type="AlphaFoldDB" id="A0A7K1SXM8"/>
<dbReference type="Proteomes" id="UP000462014">
    <property type="component" value="Unassembled WGS sequence"/>
</dbReference>
<dbReference type="EMBL" id="WPIK01000009">
    <property type="protein sequence ID" value="MVN22075.1"/>
    <property type="molecule type" value="Genomic_DNA"/>
</dbReference>
<evidence type="ECO:0000256" key="5">
    <source>
        <dbReference type="ARBA" id="ARBA00022692"/>
    </source>
</evidence>
<protein>
    <submittedName>
        <fullName evidence="8">TolC family protein</fullName>
    </submittedName>
</protein>
<dbReference type="SUPFAM" id="SSF56954">
    <property type="entry name" value="Outer membrane efflux proteins (OEP)"/>
    <property type="match status" value="1"/>
</dbReference>
<dbReference type="GO" id="GO:0015562">
    <property type="term" value="F:efflux transmembrane transporter activity"/>
    <property type="evidence" value="ECO:0007669"/>
    <property type="project" value="InterPro"/>
</dbReference>
<keyword evidence="3" id="KW-0813">Transport</keyword>
<name>A0A7K1SXM8_9SPHI</name>
<dbReference type="GO" id="GO:0009279">
    <property type="term" value="C:cell outer membrane"/>
    <property type="evidence" value="ECO:0007669"/>
    <property type="project" value="UniProtKB-SubCell"/>
</dbReference>
<comment type="caution">
    <text evidence="8">The sequence shown here is derived from an EMBL/GenBank/DDBJ whole genome shotgun (WGS) entry which is preliminary data.</text>
</comment>
<reference evidence="8 9" key="1">
    <citation type="submission" date="2019-12" db="EMBL/GenBank/DDBJ databases">
        <title>Mucilaginibacter sp. HMF7410 genome sequencing and assembly.</title>
        <authorList>
            <person name="Kang H."/>
            <person name="Cha I."/>
            <person name="Kim H."/>
            <person name="Joh K."/>
        </authorList>
    </citation>
    <scope>NUCLEOTIDE SEQUENCE [LARGE SCALE GENOMIC DNA]</scope>
    <source>
        <strain evidence="8 9">HMF7410</strain>
    </source>
</reference>
<dbReference type="Pfam" id="PF02321">
    <property type="entry name" value="OEP"/>
    <property type="match status" value="2"/>
</dbReference>